<reference evidence="1" key="1">
    <citation type="submission" date="2015-07" db="EMBL/GenBank/DDBJ databases">
        <title>MeaNS - Measles Nucleotide Surveillance Program.</title>
        <authorList>
            <person name="Tran T."/>
            <person name="Druce J."/>
        </authorList>
    </citation>
    <scope>NUCLEOTIDE SEQUENCE</scope>
    <source>
        <strain evidence="1">UCB-OBI-ISO-001</strain>
        <tissue evidence="1">Gonad</tissue>
    </source>
</reference>
<evidence type="ECO:0000313" key="1">
    <source>
        <dbReference type="EMBL" id="KOF91344.1"/>
    </source>
</evidence>
<protein>
    <submittedName>
        <fullName evidence="1">Uncharacterized protein</fullName>
    </submittedName>
</protein>
<dbReference type="AlphaFoldDB" id="A0A0L8HQ96"/>
<name>A0A0L8HQ96_OCTBM</name>
<proteinExistence type="predicted"/>
<sequence length="63" mass="6928">MSMLTQNYNYCLRASVLTTPACCFYQPQVSVHTTPETCLISIFSLQGTKSDRVTGIKGNVVPL</sequence>
<accession>A0A0L8HQ96</accession>
<dbReference type="EMBL" id="KQ417567">
    <property type="protein sequence ID" value="KOF91344.1"/>
    <property type="molecule type" value="Genomic_DNA"/>
</dbReference>
<gene>
    <name evidence="1" type="ORF">OCBIM_22009164mg</name>
</gene>
<organism evidence="1">
    <name type="scientific">Octopus bimaculoides</name>
    <name type="common">California two-spotted octopus</name>
    <dbReference type="NCBI Taxonomy" id="37653"/>
    <lineage>
        <taxon>Eukaryota</taxon>
        <taxon>Metazoa</taxon>
        <taxon>Spiralia</taxon>
        <taxon>Lophotrochozoa</taxon>
        <taxon>Mollusca</taxon>
        <taxon>Cephalopoda</taxon>
        <taxon>Coleoidea</taxon>
        <taxon>Octopodiformes</taxon>
        <taxon>Octopoda</taxon>
        <taxon>Incirrata</taxon>
        <taxon>Octopodidae</taxon>
        <taxon>Octopus</taxon>
    </lineage>
</organism>